<dbReference type="SUPFAM" id="SSF56176">
    <property type="entry name" value="FAD-binding/transporter-associated domain-like"/>
    <property type="match status" value="1"/>
</dbReference>
<dbReference type="Gene3D" id="3.40.462.10">
    <property type="entry name" value="FAD-linked oxidases, C-terminal domain"/>
    <property type="match status" value="1"/>
</dbReference>
<comment type="caution">
    <text evidence="4">The sequence shown here is derived from an EMBL/GenBank/DDBJ whole genome shotgun (WGS) entry which is preliminary data.</text>
</comment>
<evidence type="ECO:0000256" key="1">
    <source>
        <dbReference type="ARBA" id="ARBA00022630"/>
    </source>
</evidence>
<dbReference type="InterPro" id="IPR036318">
    <property type="entry name" value="FAD-bd_PCMH-like_sf"/>
</dbReference>
<dbReference type="InterPro" id="IPR016169">
    <property type="entry name" value="FAD-bd_PCMH_sub2"/>
</dbReference>
<dbReference type="PANTHER" id="PTHR43762:SF1">
    <property type="entry name" value="D-ARABINONO-1,4-LACTONE OXIDASE"/>
    <property type="match status" value="1"/>
</dbReference>
<dbReference type="InterPro" id="IPR016166">
    <property type="entry name" value="FAD-bd_PCMH"/>
</dbReference>
<dbReference type="InterPro" id="IPR010031">
    <property type="entry name" value="FAD_lactone_oxidase-like"/>
</dbReference>
<dbReference type="SUPFAM" id="SSF55103">
    <property type="entry name" value="FAD-linked oxidases, C-terminal domain"/>
    <property type="match status" value="1"/>
</dbReference>
<keyword evidence="1" id="KW-0285">Flavoprotein</keyword>
<dbReference type="RefSeq" id="WP_319925505.1">
    <property type="nucleotide sequence ID" value="NZ_VCDP01000020.1"/>
</dbReference>
<keyword evidence="5" id="KW-1185">Reference proteome</keyword>
<dbReference type="Gene3D" id="1.10.45.10">
    <property type="entry name" value="Vanillyl-alcohol Oxidase, Chain A, domain 4"/>
    <property type="match status" value="1"/>
</dbReference>
<dbReference type="InterPro" id="IPR016164">
    <property type="entry name" value="FAD-linked_Oxase-like_C"/>
</dbReference>
<keyword evidence="2" id="KW-0274">FAD</keyword>
<protein>
    <submittedName>
        <fullName evidence="4">FAD-binding protein</fullName>
    </submittedName>
</protein>
<gene>
    <name evidence="4" type="ORF">FE394_06045</name>
</gene>
<dbReference type="InterPro" id="IPR016170">
    <property type="entry name" value="Cytok_DH_C_sf"/>
</dbReference>
<dbReference type="Proteomes" id="UP001271640">
    <property type="component" value="Unassembled WGS sequence"/>
</dbReference>
<dbReference type="EMBL" id="VCDP01000020">
    <property type="protein sequence ID" value="MDX7998766.1"/>
    <property type="molecule type" value="Genomic_DNA"/>
</dbReference>
<feature type="domain" description="FAD-binding PCMH-type" evidence="3">
    <location>
        <begin position="47"/>
        <end position="249"/>
    </location>
</feature>
<evidence type="ECO:0000313" key="4">
    <source>
        <dbReference type="EMBL" id="MDX7998766.1"/>
    </source>
</evidence>
<proteinExistence type="predicted"/>
<dbReference type="InterPro" id="IPR016167">
    <property type="entry name" value="FAD-bd_PCMH_sub1"/>
</dbReference>
<dbReference type="InterPro" id="IPR016171">
    <property type="entry name" value="Vanillyl_alc_oxidase_C-sub2"/>
</dbReference>
<dbReference type="InterPro" id="IPR015213">
    <property type="entry name" value="Cholesterol_OX_subst-bd"/>
</dbReference>
<accession>A0ABU4SJE5</accession>
<reference evidence="5" key="1">
    <citation type="journal article" date="2024" name="Toxins">
        <title>Genome Sequence Analysis of Native Xenorhabdus Strains Isolated from Entomopathogenic Nematodes in Argentina.</title>
        <authorList>
            <person name="Palma L."/>
            <person name="Frizzo L."/>
            <person name="Kaiser S."/>
            <person name="Berry C."/>
            <person name="Caballero P."/>
            <person name="Bode H.B."/>
            <person name="Del Valle E.E."/>
        </authorList>
    </citation>
    <scope>NUCLEOTIDE SEQUENCE [LARGE SCALE GENOMIC DNA]</scope>
    <source>
        <strain evidence="5">Reich</strain>
    </source>
</reference>
<dbReference type="Gene3D" id="3.30.43.10">
    <property type="entry name" value="Uridine Diphospho-n-acetylenolpyruvylglucosamine Reductase, domain 2"/>
    <property type="match status" value="1"/>
</dbReference>
<sequence length="573" mass="64534">MVTSRTIQKGNSPSQKDIISEIECYLPNFPKNVTCKKKTFKNWSGEIEVDNIPFCIPHSNEEVISVVNWAWKENYKLRAVGQSHNWSPLILETELLETELLETESTAKNRVILMDLSKHFTLVNIEHHSQFSIVTAQTGVLMETLMTKMENKGVGFIATPAPGDLTLGGVLAIGGHGTAIKAVDETLQPGHTFGSLSNTILSLSAVVWDTESQQYTIKRFERSDPNCAPLLTHLGSALILEVQFQAGKNQRLRCQSFTDIPAAELFAQPKDSKKNRTFSHFLDKSGRAEIILFPFTDIPWLKVWSVAPTKPVSSVEVKAPYNYPFSDNIPPAISNILDNILSHFPQITSEISKIQYELAHASLQGDGKDIWGWSKNLLLYVKPTTLRVTANGYAVLTRRADIQLVLNKFYTELQRLMRKFASQGRYPINGPIEVRVTGLDDPADVMHKGAVVPSLSAIRPHLDHPEWDVAVWLDVLTFPDTPYSIEFCHQFEQWLFKEFDGSYASARVEWSKGWAYSSNAAWEDKHVLTKIIPTSFTDGLPADNNWRSAVATLQKYDPHHVFRSPLLDKLFPD</sequence>
<name>A0ABU4SJE5_9GAMM</name>
<dbReference type="Gene3D" id="3.30.465.10">
    <property type="match status" value="1"/>
</dbReference>
<dbReference type="PROSITE" id="PS51387">
    <property type="entry name" value="FAD_PCMH"/>
    <property type="match status" value="1"/>
</dbReference>
<dbReference type="Pfam" id="PF01565">
    <property type="entry name" value="FAD_binding_4"/>
    <property type="match status" value="1"/>
</dbReference>
<dbReference type="PANTHER" id="PTHR43762">
    <property type="entry name" value="L-GULONOLACTONE OXIDASE"/>
    <property type="match status" value="1"/>
</dbReference>
<dbReference type="Pfam" id="PF09129">
    <property type="entry name" value="Chol_subst-bind"/>
    <property type="match status" value="1"/>
</dbReference>
<evidence type="ECO:0000313" key="5">
    <source>
        <dbReference type="Proteomes" id="UP001271640"/>
    </source>
</evidence>
<organism evidence="4 5">
    <name type="scientific">Xenorhabdus littoralis</name>
    <dbReference type="NCBI Taxonomy" id="2582835"/>
    <lineage>
        <taxon>Bacteria</taxon>
        <taxon>Pseudomonadati</taxon>
        <taxon>Pseudomonadota</taxon>
        <taxon>Gammaproteobacteria</taxon>
        <taxon>Enterobacterales</taxon>
        <taxon>Morganellaceae</taxon>
        <taxon>Xenorhabdus</taxon>
    </lineage>
</organism>
<dbReference type="InterPro" id="IPR006094">
    <property type="entry name" value="Oxid_FAD_bind_N"/>
</dbReference>
<evidence type="ECO:0000256" key="2">
    <source>
        <dbReference type="ARBA" id="ARBA00022827"/>
    </source>
</evidence>
<evidence type="ECO:0000259" key="3">
    <source>
        <dbReference type="PROSITE" id="PS51387"/>
    </source>
</evidence>